<dbReference type="EMBL" id="CP020370">
    <property type="protein sequence ID" value="AUB81598.1"/>
    <property type="molecule type" value="Genomic_DNA"/>
</dbReference>
<dbReference type="OrthoDB" id="5638848at2"/>
<accession>A0A2K8U7M1</accession>
<protein>
    <submittedName>
        <fullName evidence="1">Uncharacterized protein</fullName>
    </submittedName>
</protein>
<dbReference type="Proteomes" id="UP000232638">
    <property type="component" value="Chromosome"/>
</dbReference>
<proteinExistence type="predicted"/>
<name>A0A2K8U7M1_9GAMM</name>
<dbReference type="RefSeq" id="WP_100919362.1">
    <property type="nucleotide sequence ID" value="NZ_CP020370.1"/>
</dbReference>
<dbReference type="KEGG" id="tsy:THSYN_11935"/>
<evidence type="ECO:0000313" key="2">
    <source>
        <dbReference type="Proteomes" id="UP000232638"/>
    </source>
</evidence>
<gene>
    <name evidence="1" type="ORF">THSYN_11935</name>
</gene>
<keyword evidence="2" id="KW-1185">Reference proteome</keyword>
<dbReference type="AlphaFoldDB" id="A0A2K8U7M1"/>
<evidence type="ECO:0000313" key="1">
    <source>
        <dbReference type="EMBL" id="AUB81598.1"/>
    </source>
</evidence>
<reference evidence="1 2" key="1">
    <citation type="submission" date="2017-03" db="EMBL/GenBank/DDBJ databases">
        <title>Complete genome sequence of Candidatus 'Thiodictyon syntrophicum' sp. nov. strain Cad16T, a photolithoautotroph purple sulfur bacterium isolated from an alpine meromictic lake.</title>
        <authorList>
            <person name="Luedin S.M."/>
            <person name="Pothier J.F."/>
            <person name="Danza F."/>
            <person name="Storelli N."/>
            <person name="Wittwer M."/>
            <person name="Tonolla M."/>
        </authorList>
    </citation>
    <scope>NUCLEOTIDE SEQUENCE [LARGE SCALE GENOMIC DNA]</scope>
    <source>
        <strain evidence="1 2">Cad16T</strain>
    </source>
</reference>
<organism evidence="1 2">
    <name type="scientific">Candidatus Thiodictyon syntrophicum</name>
    <dbReference type="NCBI Taxonomy" id="1166950"/>
    <lineage>
        <taxon>Bacteria</taxon>
        <taxon>Pseudomonadati</taxon>
        <taxon>Pseudomonadota</taxon>
        <taxon>Gammaproteobacteria</taxon>
        <taxon>Chromatiales</taxon>
        <taxon>Chromatiaceae</taxon>
        <taxon>Thiodictyon</taxon>
    </lineage>
</organism>
<sequence length="85" mass="9523">MTGTSLADHYRRYALVIHLESAAVRVPHAYLRYPLAHRPEDLDQARQLDLLLGDLWQGHPNYVKLPGTADIEDKLAAAMSLMTGL</sequence>